<feature type="signal peptide" evidence="1">
    <location>
        <begin position="1"/>
        <end position="17"/>
    </location>
</feature>
<dbReference type="Proteomes" id="UP000515124">
    <property type="component" value="Unplaced"/>
</dbReference>
<dbReference type="PANTHER" id="PTHR12959:SF11">
    <property type="entry name" value="GPI TRANSAMIDASE COMPONENT PIG-T"/>
    <property type="match status" value="1"/>
</dbReference>
<evidence type="ECO:0000313" key="2">
    <source>
        <dbReference type="Proteomes" id="UP000515124"/>
    </source>
</evidence>
<gene>
    <name evidence="3" type="primary">LOC110756984</name>
</gene>
<dbReference type="GO" id="GO:0042765">
    <property type="term" value="C:GPI-anchor transamidase complex"/>
    <property type="evidence" value="ECO:0007669"/>
    <property type="project" value="InterPro"/>
</dbReference>
<dbReference type="KEGG" id="pavi:110756984"/>
<dbReference type="GeneID" id="110756984"/>
<evidence type="ECO:0000256" key="1">
    <source>
        <dbReference type="SAM" id="SignalP"/>
    </source>
</evidence>
<name>A0A6P5SB77_PRUAV</name>
<organism evidence="2 3">
    <name type="scientific">Prunus avium</name>
    <name type="common">Cherry</name>
    <name type="synonym">Cerasus avium</name>
    <dbReference type="NCBI Taxonomy" id="42229"/>
    <lineage>
        <taxon>Eukaryota</taxon>
        <taxon>Viridiplantae</taxon>
        <taxon>Streptophyta</taxon>
        <taxon>Embryophyta</taxon>
        <taxon>Tracheophyta</taxon>
        <taxon>Spermatophyta</taxon>
        <taxon>Magnoliopsida</taxon>
        <taxon>eudicotyledons</taxon>
        <taxon>Gunneridae</taxon>
        <taxon>Pentapetalae</taxon>
        <taxon>rosids</taxon>
        <taxon>fabids</taxon>
        <taxon>Rosales</taxon>
        <taxon>Rosaceae</taxon>
        <taxon>Amygdaloideae</taxon>
        <taxon>Amygdaleae</taxon>
        <taxon>Prunus</taxon>
    </lineage>
</organism>
<proteinExistence type="predicted"/>
<dbReference type="RefSeq" id="XP_021814185.1">
    <property type="nucleotide sequence ID" value="XM_021958493.1"/>
</dbReference>
<keyword evidence="1" id="KW-0732">Signal</keyword>
<accession>A0A6P5SB77</accession>
<dbReference type="GO" id="GO:0016255">
    <property type="term" value="P:attachment of GPI anchor to protein"/>
    <property type="evidence" value="ECO:0007669"/>
    <property type="project" value="InterPro"/>
</dbReference>
<protein>
    <submittedName>
        <fullName evidence="3">GPI transamidase component PIG-T-like isoform X1</fullName>
    </submittedName>
</protein>
<reference evidence="3" key="1">
    <citation type="submission" date="2025-08" db="UniProtKB">
        <authorList>
            <consortium name="RefSeq"/>
        </authorList>
    </citation>
    <scope>IDENTIFICATION</scope>
</reference>
<dbReference type="PANTHER" id="PTHR12959">
    <property type="entry name" value="GPI TRANSAMIDASE COMPONENT PIG-T-RELATED"/>
    <property type="match status" value="1"/>
</dbReference>
<sequence>MALPLLLLLLLLRRVLLLSLLLFAPILHSKAALGTVTEENFSEEMLLKPLPGRKVLAHFNFRSRASHTNSSGRPHRLFPKAISQLVQKFHVKEMEFSFTQGHWNYDRWGGFDRISSNNAKPPGVELWAVFDVTLEQVDDSWKNLIHALSGLFCASINFLDSSTSYSAPEWGYRPAPGSLRVLKELNGFEQKNPSVLYEFSMEKYSESRPFDLGLSWKLFVVWSCQKAPLHASRFLMGSGNGRGAFAISLRSTEVSDELLHTDISEGKCKLEVKVFQVVPWYIKVYFHTLRVYVNEQPQEVSVIVEKMLVSPSVNKMSPGVMEMVLKFPCGMKSATITLEFDKGFLHIDEYPPDANQGFDIPSAIISFPNFHTSMQFFKDKSVKKSSLLSKFLENSDVLTYTEVLLVLLATPDFSMPCQVMVITVNVCLKYFSYLLEIVRRRAGEEENFQGTAFRLTVFSILIAIYRFYNRAYILNLEHIMSCRC</sequence>
<dbReference type="InterPro" id="IPR007245">
    <property type="entry name" value="PIG-T"/>
</dbReference>
<dbReference type="Pfam" id="PF04113">
    <property type="entry name" value="Gpi16"/>
    <property type="match status" value="2"/>
</dbReference>
<evidence type="ECO:0000313" key="3">
    <source>
        <dbReference type="RefSeq" id="XP_021814185.1"/>
    </source>
</evidence>
<feature type="chain" id="PRO_5028365218" evidence="1">
    <location>
        <begin position="18"/>
        <end position="484"/>
    </location>
</feature>
<dbReference type="AlphaFoldDB" id="A0A6P5SB77"/>
<keyword evidence="2" id="KW-1185">Reference proteome</keyword>